<evidence type="ECO:0000313" key="4">
    <source>
        <dbReference type="EMBL" id="MEQ2285674.1"/>
    </source>
</evidence>
<name>A0ABV0XW01_9TELE</name>
<sequence length="244" mass="27103">MAKHIVQGTLNESTSLLLLIEEQEYHSRKLTRLRKRIEEQLRSAAAPSPESVFSVSRSTSELSGFLQTFTGSAPSDLILTKGTHFTHTQKFTFTQEVAALTSPVHTGRQLKDDTQPCQQEELAFLQQQFQQLCSDVEQIAADMKHISVTNAQVFDELKQMELDNAENDEKMQVKKKTIDLLPDADSNLQKLQVRRDLCKHLASLSRILHFSSTILSTPLVSGGGQCQPGGKSSFSVGKTSCSTH</sequence>
<gene>
    <name evidence="4" type="ORF">AMECASPLE_034352</name>
</gene>
<evidence type="ECO:0000313" key="5">
    <source>
        <dbReference type="Proteomes" id="UP001469553"/>
    </source>
</evidence>
<dbReference type="Proteomes" id="UP001469553">
    <property type="component" value="Unassembled WGS sequence"/>
</dbReference>
<dbReference type="InterPro" id="IPR008530">
    <property type="entry name" value="CCDC22"/>
</dbReference>
<accession>A0ABV0XW01</accession>
<protein>
    <recommendedName>
        <fullName evidence="1">Coiled-coil domain-containing protein 22</fullName>
    </recommendedName>
</protein>
<feature type="compositionally biased region" description="Polar residues" evidence="2">
    <location>
        <begin position="230"/>
        <end position="244"/>
    </location>
</feature>
<keyword evidence="5" id="KW-1185">Reference proteome</keyword>
<dbReference type="InterPro" id="IPR048348">
    <property type="entry name" value="CCDC22_CC"/>
</dbReference>
<dbReference type="PANTHER" id="PTHR15668:SF4">
    <property type="entry name" value="COILED-COIL DOMAIN-CONTAINING PROTEIN 22"/>
    <property type="match status" value="1"/>
</dbReference>
<dbReference type="Pfam" id="PF05667">
    <property type="entry name" value="CCDC22_CC"/>
    <property type="match status" value="1"/>
</dbReference>
<proteinExistence type="predicted"/>
<feature type="domain" description="CCDC22 coiled-coil" evidence="3">
    <location>
        <begin position="20"/>
        <end position="193"/>
    </location>
</feature>
<reference evidence="4 5" key="1">
    <citation type="submission" date="2021-06" db="EMBL/GenBank/DDBJ databases">
        <authorList>
            <person name="Palmer J.M."/>
        </authorList>
    </citation>
    <scope>NUCLEOTIDE SEQUENCE [LARGE SCALE GENOMIC DNA]</scope>
    <source>
        <strain evidence="4 5">AS_MEX2019</strain>
        <tissue evidence="4">Muscle</tissue>
    </source>
</reference>
<evidence type="ECO:0000259" key="3">
    <source>
        <dbReference type="Pfam" id="PF05667"/>
    </source>
</evidence>
<comment type="caution">
    <text evidence="4">The sequence shown here is derived from an EMBL/GenBank/DDBJ whole genome shotgun (WGS) entry which is preliminary data.</text>
</comment>
<evidence type="ECO:0000256" key="2">
    <source>
        <dbReference type="SAM" id="MobiDB-lite"/>
    </source>
</evidence>
<dbReference type="EMBL" id="JAHRIP010014247">
    <property type="protein sequence ID" value="MEQ2285674.1"/>
    <property type="molecule type" value="Genomic_DNA"/>
</dbReference>
<organism evidence="4 5">
    <name type="scientific">Ameca splendens</name>
    <dbReference type="NCBI Taxonomy" id="208324"/>
    <lineage>
        <taxon>Eukaryota</taxon>
        <taxon>Metazoa</taxon>
        <taxon>Chordata</taxon>
        <taxon>Craniata</taxon>
        <taxon>Vertebrata</taxon>
        <taxon>Euteleostomi</taxon>
        <taxon>Actinopterygii</taxon>
        <taxon>Neopterygii</taxon>
        <taxon>Teleostei</taxon>
        <taxon>Neoteleostei</taxon>
        <taxon>Acanthomorphata</taxon>
        <taxon>Ovalentaria</taxon>
        <taxon>Atherinomorphae</taxon>
        <taxon>Cyprinodontiformes</taxon>
        <taxon>Goodeidae</taxon>
        <taxon>Ameca</taxon>
    </lineage>
</organism>
<feature type="region of interest" description="Disordered" evidence="2">
    <location>
        <begin position="220"/>
        <end position="244"/>
    </location>
</feature>
<evidence type="ECO:0000256" key="1">
    <source>
        <dbReference type="ARBA" id="ARBA00016694"/>
    </source>
</evidence>
<dbReference type="PANTHER" id="PTHR15668">
    <property type="entry name" value="JM1 PROTEIN"/>
    <property type="match status" value="1"/>
</dbReference>